<feature type="chain" id="PRO_5009522913" description="DUF5666 domain-containing protein" evidence="2">
    <location>
        <begin position="25"/>
        <end position="284"/>
    </location>
</feature>
<reference evidence="3 4" key="1">
    <citation type="journal article" date="2016" name="Nat. Commun.">
        <title>Thousands of microbial genomes shed light on interconnected biogeochemical processes in an aquifer system.</title>
        <authorList>
            <person name="Anantharaman K."/>
            <person name="Brown C.T."/>
            <person name="Hug L.A."/>
            <person name="Sharon I."/>
            <person name="Castelle C.J."/>
            <person name="Probst A.J."/>
            <person name="Thomas B.C."/>
            <person name="Singh A."/>
            <person name="Wilkins M.J."/>
            <person name="Karaoz U."/>
            <person name="Brodie E.L."/>
            <person name="Williams K.H."/>
            <person name="Hubbard S.S."/>
            <person name="Banfield J.F."/>
        </authorList>
    </citation>
    <scope>NUCLEOTIDE SEQUENCE [LARGE SCALE GENOMIC DNA]</scope>
</reference>
<accession>A0A1F5ZT22</accession>
<evidence type="ECO:0000256" key="2">
    <source>
        <dbReference type="SAM" id="SignalP"/>
    </source>
</evidence>
<dbReference type="AlphaFoldDB" id="A0A1F5ZT22"/>
<sequence length="284" mass="30883">MKKYGILLLSVILLNGAVLSPVAAATKASTQSATPTVSESETINKLKQIEKLKEKIATKVAELREKDKTGTSGTVKKIENATITLTTPSGEKKISYSDDMVVYQFIKDGRTEQKISKIKEGSYISVIGIFNEDKSVILGKIIYIEEASITFFGKIVDIDRDNYTVTVKTKDANEVVDIETTTRIFTYGTLKKIEKGGFSKLAVGDPIHVVGTARLKESNKVTGGRLYVFPFLNQKEELTPTPSPSAGPTSSKIVKPSVTPKVTPTPSKKLTPTPSKKLNQSPTP</sequence>
<dbReference type="EMBL" id="MFJL01000022">
    <property type="protein sequence ID" value="OGG15561.1"/>
    <property type="molecule type" value="Genomic_DNA"/>
</dbReference>
<evidence type="ECO:0000313" key="3">
    <source>
        <dbReference type="EMBL" id="OGG15561.1"/>
    </source>
</evidence>
<feature type="region of interest" description="Disordered" evidence="1">
    <location>
        <begin position="237"/>
        <end position="284"/>
    </location>
</feature>
<comment type="caution">
    <text evidence="3">The sequence shown here is derived from an EMBL/GenBank/DDBJ whole genome shotgun (WGS) entry which is preliminary data.</text>
</comment>
<name>A0A1F5ZT22_9BACT</name>
<protein>
    <recommendedName>
        <fullName evidence="5">DUF5666 domain-containing protein</fullName>
    </recommendedName>
</protein>
<dbReference type="STRING" id="1798382.A3D77_02590"/>
<gene>
    <name evidence="3" type="ORF">A3D77_02590</name>
</gene>
<organism evidence="3 4">
    <name type="scientific">Candidatus Gottesmanbacteria bacterium RIFCSPHIGHO2_02_FULL_39_11</name>
    <dbReference type="NCBI Taxonomy" id="1798382"/>
    <lineage>
        <taxon>Bacteria</taxon>
        <taxon>Candidatus Gottesmaniibacteriota</taxon>
    </lineage>
</organism>
<evidence type="ECO:0000313" key="4">
    <source>
        <dbReference type="Proteomes" id="UP000176923"/>
    </source>
</evidence>
<proteinExistence type="predicted"/>
<feature type="compositionally biased region" description="Low complexity" evidence="1">
    <location>
        <begin position="244"/>
        <end position="277"/>
    </location>
</feature>
<evidence type="ECO:0008006" key="5">
    <source>
        <dbReference type="Google" id="ProtNLM"/>
    </source>
</evidence>
<keyword evidence="2" id="KW-0732">Signal</keyword>
<evidence type="ECO:0000256" key="1">
    <source>
        <dbReference type="SAM" id="MobiDB-lite"/>
    </source>
</evidence>
<dbReference type="Proteomes" id="UP000176923">
    <property type="component" value="Unassembled WGS sequence"/>
</dbReference>
<feature type="signal peptide" evidence="2">
    <location>
        <begin position="1"/>
        <end position="24"/>
    </location>
</feature>